<feature type="domain" description="DUF5648" evidence="2">
    <location>
        <begin position="46"/>
        <end position="182"/>
    </location>
</feature>
<keyword evidence="1" id="KW-0732">Signal</keyword>
<organism evidence="3 4">
    <name type="scientific">Crucibulum laeve</name>
    <dbReference type="NCBI Taxonomy" id="68775"/>
    <lineage>
        <taxon>Eukaryota</taxon>
        <taxon>Fungi</taxon>
        <taxon>Dikarya</taxon>
        <taxon>Basidiomycota</taxon>
        <taxon>Agaricomycotina</taxon>
        <taxon>Agaricomycetes</taxon>
        <taxon>Agaricomycetidae</taxon>
        <taxon>Agaricales</taxon>
        <taxon>Agaricineae</taxon>
        <taxon>Nidulariaceae</taxon>
        <taxon>Crucibulum</taxon>
    </lineage>
</organism>
<name>A0A5C3M2M1_9AGAR</name>
<evidence type="ECO:0000259" key="2">
    <source>
        <dbReference type="Pfam" id="PF18885"/>
    </source>
</evidence>
<dbReference type="InterPro" id="IPR043708">
    <property type="entry name" value="DUF5648"/>
</dbReference>
<accession>A0A5C3M2M1</accession>
<reference evidence="3 4" key="1">
    <citation type="journal article" date="2019" name="Nat. Ecol. Evol.">
        <title>Megaphylogeny resolves global patterns of mushroom evolution.</title>
        <authorList>
            <person name="Varga T."/>
            <person name="Krizsan K."/>
            <person name="Foldi C."/>
            <person name="Dima B."/>
            <person name="Sanchez-Garcia M."/>
            <person name="Sanchez-Ramirez S."/>
            <person name="Szollosi G.J."/>
            <person name="Szarkandi J.G."/>
            <person name="Papp V."/>
            <person name="Albert L."/>
            <person name="Andreopoulos W."/>
            <person name="Angelini C."/>
            <person name="Antonin V."/>
            <person name="Barry K.W."/>
            <person name="Bougher N.L."/>
            <person name="Buchanan P."/>
            <person name="Buyck B."/>
            <person name="Bense V."/>
            <person name="Catcheside P."/>
            <person name="Chovatia M."/>
            <person name="Cooper J."/>
            <person name="Damon W."/>
            <person name="Desjardin D."/>
            <person name="Finy P."/>
            <person name="Geml J."/>
            <person name="Haridas S."/>
            <person name="Hughes K."/>
            <person name="Justo A."/>
            <person name="Karasinski D."/>
            <person name="Kautmanova I."/>
            <person name="Kiss B."/>
            <person name="Kocsube S."/>
            <person name="Kotiranta H."/>
            <person name="LaButti K.M."/>
            <person name="Lechner B.E."/>
            <person name="Liimatainen K."/>
            <person name="Lipzen A."/>
            <person name="Lukacs Z."/>
            <person name="Mihaltcheva S."/>
            <person name="Morgado L.N."/>
            <person name="Niskanen T."/>
            <person name="Noordeloos M.E."/>
            <person name="Ohm R.A."/>
            <person name="Ortiz-Santana B."/>
            <person name="Ovrebo C."/>
            <person name="Racz N."/>
            <person name="Riley R."/>
            <person name="Savchenko A."/>
            <person name="Shiryaev A."/>
            <person name="Soop K."/>
            <person name="Spirin V."/>
            <person name="Szebenyi C."/>
            <person name="Tomsovsky M."/>
            <person name="Tulloss R.E."/>
            <person name="Uehling J."/>
            <person name="Grigoriev I.V."/>
            <person name="Vagvolgyi C."/>
            <person name="Papp T."/>
            <person name="Martin F.M."/>
            <person name="Miettinen O."/>
            <person name="Hibbett D.S."/>
            <person name="Nagy L.G."/>
        </authorList>
    </citation>
    <scope>NUCLEOTIDE SEQUENCE [LARGE SCALE GENOMIC DNA]</scope>
    <source>
        <strain evidence="3 4">CBS 166.37</strain>
    </source>
</reference>
<dbReference type="EMBL" id="ML213599">
    <property type="protein sequence ID" value="TFK39659.1"/>
    <property type="molecule type" value="Genomic_DNA"/>
</dbReference>
<evidence type="ECO:0000256" key="1">
    <source>
        <dbReference type="SAM" id="SignalP"/>
    </source>
</evidence>
<dbReference type="Proteomes" id="UP000308652">
    <property type="component" value="Unassembled WGS sequence"/>
</dbReference>
<sequence length="188" mass="20839">MKLISTLALTFFLAQSILALPVGQSNVLQARAALPVECGDPTASVPFFRLYNAGGTDHFYTTNTAERDSFISLYGYVSETAPGNIFRTQQPSTVPLYRLYNAGVQDHFYTTSTTERDTFINSNGYTSEGIAGYVYPNQICSSQPLYRLYRAVSVDHLYTTSSSEYSSQQSAGYRGEGIRGYILPLRQN</sequence>
<feature type="signal peptide" evidence="1">
    <location>
        <begin position="1"/>
        <end position="19"/>
    </location>
</feature>
<feature type="chain" id="PRO_5022673323" description="DUF5648 domain-containing protein" evidence="1">
    <location>
        <begin position="20"/>
        <end position="188"/>
    </location>
</feature>
<dbReference type="STRING" id="68775.A0A5C3M2M1"/>
<protein>
    <recommendedName>
        <fullName evidence="2">DUF5648 domain-containing protein</fullName>
    </recommendedName>
</protein>
<evidence type="ECO:0000313" key="4">
    <source>
        <dbReference type="Proteomes" id="UP000308652"/>
    </source>
</evidence>
<evidence type="ECO:0000313" key="3">
    <source>
        <dbReference type="EMBL" id="TFK39659.1"/>
    </source>
</evidence>
<dbReference type="OrthoDB" id="9971254at2759"/>
<keyword evidence="4" id="KW-1185">Reference proteome</keyword>
<dbReference type="Pfam" id="PF18885">
    <property type="entry name" value="DUF5648"/>
    <property type="match status" value="1"/>
</dbReference>
<proteinExistence type="predicted"/>
<gene>
    <name evidence="3" type="ORF">BDQ12DRAFT_722493</name>
</gene>
<dbReference type="AlphaFoldDB" id="A0A5C3M2M1"/>